<sequence length="503" mass="53925">MMFSPLILVLSSLILPAACQFGDDPPDGFHPDPLTAGLFGLLCLFAITYSVLIIWTFVALLTSRGHRAPYVFLLPTLVFFAWSNAAFIALIILGNIPSLSFSDTFPVLLIPTLGFISNLLNDWAVVLQFLAIIAVIWNRENTLRVATEGKFGGHHPALIALHVALAALTLAFGTAAEAYNMDTNVQYYTTEELFFGDALHHRIVVYQQLFYVFSSFAVLTAVDVVVSTVLLWRGWKNAGIPDKITNVVLYALVPVYCALSLVIMIFTIIFSPSGLPPTVTVTVVESAGLANTLLATGFSITVIIIILALSIKKANWNIGGVEEPRQQYWVPQPQYTYAAPPQPQPGYYGGAPQGPQPMQYAPTEEARPGSYADVRPGGSIPASPPSVHTSPGYTPAASPPPMHTSPGYTAPSSLLMHASPGSYSPPQSSQGQPSTPYPPDKSPGYSTPPPMHTSPGYTTPSSPPMHATGSYSPPQSSQGQSSTPYPPEKGGLHLTYVPPTSQI</sequence>
<evidence type="ECO:0000313" key="4">
    <source>
        <dbReference type="EMBL" id="KAJ7704342.1"/>
    </source>
</evidence>
<feature type="signal peptide" evidence="3">
    <location>
        <begin position="1"/>
        <end position="19"/>
    </location>
</feature>
<feature type="compositionally biased region" description="Pro residues" evidence="1">
    <location>
        <begin position="435"/>
        <end position="452"/>
    </location>
</feature>
<evidence type="ECO:0000256" key="3">
    <source>
        <dbReference type="SAM" id="SignalP"/>
    </source>
</evidence>
<keyword evidence="2" id="KW-1133">Transmembrane helix</keyword>
<dbReference type="EMBL" id="JARKIE010000010">
    <property type="protein sequence ID" value="KAJ7704342.1"/>
    <property type="molecule type" value="Genomic_DNA"/>
</dbReference>
<feature type="transmembrane region" description="Helical" evidence="2">
    <location>
        <begin position="157"/>
        <end position="176"/>
    </location>
</feature>
<dbReference type="AlphaFoldDB" id="A0AAD7GSH1"/>
<evidence type="ECO:0000313" key="5">
    <source>
        <dbReference type="Proteomes" id="UP001221757"/>
    </source>
</evidence>
<keyword evidence="3" id="KW-0732">Signal</keyword>
<evidence type="ECO:0000256" key="2">
    <source>
        <dbReference type="SAM" id="Phobius"/>
    </source>
</evidence>
<feature type="compositionally biased region" description="Low complexity" evidence="1">
    <location>
        <begin position="468"/>
        <end position="483"/>
    </location>
</feature>
<protein>
    <submittedName>
        <fullName evidence="4">Uncharacterized protein</fullName>
    </submittedName>
</protein>
<keyword evidence="5" id="KW-1185">Reference proteome</keyword>
<feature type="region of interest" description="Disordered" evidence="1">
    <location>
        <begin position="341"/>
        <end position="503"/>
    </location>
</feature>
<feature type="chain" id="PRO_5041971879" evidence="3">
    <location>
        <begin position="20"/>
        <end position="503"/>
    </location>
</feature>
<gene>
    <name evidence="4" type="ORF">B0H17DRAFT_1039322</name>
</gene>
<feature type="transmembrane region" description="Helical" evidence="2">
    <location>
        <begin position="247"/>
        <end position="269"/>
    </location>
</feature>
<organism evidence="4 5">
    <name type="scientific">Mycena rosella</name>
    <name type="common">Pink bonnet</name>
    <name type="synonym">Agaricus rosellus</name>
    <dbReference type="NCBI Taxonomy" id="1033263"/>
    <lineage>
        <taxon>Eukaryota</taxon>
        <taxon>Fungi</taxon>
        <taxon>Dikarya</taxon>
        <taxon>Basidiomycota</taxon>
        <taxon>Agaricomycotina</taxon>
        <taxon>Agaricomycetes</taxon>
        <taxon>Agaricomycetidae</taxon>
        <taxon>Agaricales</taxon>
        <taxon>Marasmiineae</taxon>
        <taxon>Mycenaceae</taxon>
        <taxon>Mycena</taxon>
    </lineage>
</organism>
<feature type="transmembrane region" description="Helical" evidence="2">
    <location>
        <begin position="70"/>
        <end position="93"/>
    </location>
</feature>
<feature type="compositionally biased region" description="Low complexity" evidence="1">
    <location>
        <begin position="419"/>
        <end position="434"/>
    </location>
</feature>
<keyword evidence="2" id="KW-0472">Membrane</keyword>
<accession>A0AAD7GSH1</accession>
<feature type="transmembrane region" description="Helical" evidence="2">
    <location>
        <begin position="209"/>
        <end position="235"/>
    </location>
</feature>
<proteinExistence type="predicted"/>
<dbReference type="Proteomes" id="UP001221757">
    <property type="component" value="Unassembled WGS sequence"/>
</dbReference>
<name>A0AAD7GSH1_MYCRO</name>
<reference evidence="4" key="1">
    <citation type="submission" date="2023-03" db="EMBL/GenBank/DDBJ databases">
        <title>Massive genome expansion in bonnet fungi (Mycena s.s.) driven by repeated elements and novel gene families across ecological guilds.</title>
        <authorList>
            <consortium name="Lawrence Berkeley National Laboratory"/>
            <person name="Harder C.B."/>
            <person name="Miyauchi S."/>
            <person name="Viragh M."/>
            <person name="Kuo A."/>
            <person name="Thoen E."/>
            <person name="Andreopoulos B."/>
            <person name="Lu D."/>
            <person name="Skrede I."/>
            <person name="Drula E."/>
            <person name="Henrissat B."/>
            <person name="Morin E."/>
            <person name="Kohler A."/>
            <person name="Barry K."/>
            <person name="LaButti K."/>
            <person name="Morin E."/>
            <person name="Salamov A."/>
            <person name="Lipzen A."/>
            <person name="Mereny Z."/>
            <person name="Hegedus B."/>
            <person name="Baldrian P."/>
            <person name="Stursova M."/>
            <person name="Weitz H."/>
            <person name="Taylor A."/>
            <person name="Grigoriev I.V."/>
            <person name="Nagy L.G."/>
            <person name="Martin F."/>
            <person name="Kauserud H."/>
        </authorList>
    </citation>
    <scope>NUCLEOTIDE SEQUENCE</scope>
    <source>
        <strain evidence="4">CBHHK067</strain>
    </source>
</reference>
<keyword evidence="2" id="KW-0812">Transmembrane</keyword>
<feature type="transmembrane region" description="Helical" evidence="2">
    <location>
        <begin position="289"/>
        <end position="309"/>
    </location>
</feature>
<feature type="transmembrane region" description="Helical" evidence="2">
    <location>
        <begin position="35"/>
        <end position="58"/>
    </location>
</feature>
<feature type="transmembrane region" description="Helical" evidence="2">
    <location>
        <begin position="113"/>
        <end position="137"/>
    </location>
</feature>
<comment type="caution">
    <text evidence="4">The sequence shown here is derived from an EMBL/GenBank/DDBJ whole genome shotgun (WGS) entry which is preliminary data.</text>
</comment>
<evidence type="ECO:0000256" key="1">
    <source>
        <dbReference type="SAM" id="MobiDB-lite"/>
    </source>
</evidence>